<protein>
    <recommendedName>
        <fullName evidence="3">Head-tail adaptor protein</fullName>
    </recommendedName>
</protein>
<reference evidence="1 2" key="1">
    <citation type="submission" date="2017-08" db="EMBL/GenBank/DDBJ databases">
        <title>Infants hospitalized years apart are colonized by the same room-sourced microbial strains.</title>
        <authorList>
            <person name="Brooks B."/>
            <person name="Olm M.R."/>
            <person name="Firek B.A."/>
            <person name="Baker R."/>
            <person name="Thomas B.C."/>
            <person name="Morowitz M.J."/>
            <person name="Banfield J.F."/>
        </authorList>
    </citation>
    <scope>NUCLEOTIDE SEQUENCE [LARGE SCALE GENOMIC DNA]</scope>
    <source>
        <strain evidence="1">S2_005_002_R2_29</strain>
    </source>
</reference>
<evidence type="ECO:0008006" key="3">
    <source>
        <dbReference type="Google" id="ProtNLM"/>
    </source>
</evidence>
<evidence type="ECO:0000313" key="1">
    <source>
        <dbReference type="EMBL" id="PZQ46172.1"/>
    </source>
</evidence>
<evidence type="ECO:0000313" key="2">
    <source>
        <dbReference type="Proteomes" id="UP000249417"/>
    </source>
</evidence>
<comment type="caution">
    <text evidence="1">The sequence shown here is derived from an EMBL/GenBank/DDBJ whole genome shotgun (WGS) entry which is preliminary data.</text>
</comment>
<proteinExistence type="predicted"/>
<accession>A0A2W5MY59</accession>
<dbReference type="AlphaFoldDB" id="A0A2W5MY59"/>
<name>A0A2W5MY59_9BACT</name>
<gene>
    <name evidence="1" type="ORF">DI551_05695</name>
</gene>
<dbReference type="Proteomes" id="UP000249417">
    <property type="component" value="Unassembled WGS sequence"/>
</dbReference>
<sequence length="115" mass="12465">MSYAPLAATAQRLIAAKGRSVILRRKNSGTFNPSTGEITGGGVSDTPVMTVFTQYKAVEIDGEIIRRTDSRVLIAGTEPKKDDRIIDGDLTYTVIDIETVKPGDTALLWKAQARL</sequence>
<organism evidence="1 2">
    <name type="scientific">Micavibrio aeruginosavorus</name>
    <dbReference type="NCBI Taxonomy" id="349221"/>
    <lineage>
        <taxon>Bacteria</taxon>
        <taxon>Pseudomonadati</taxon>
        <taxon>Bdellovibrionota</taxon>
        <taxon>Bdellovibrionia</taxon>
        <taxon>Bdellovibrionales</taxon>
        <taxon>Pseudobdellovibrionaceae</taxon>
        <taxon>Micavibrio</taxon>
    </lineage>
</organism>
<dbReference type="EMBL" id="QFQB01000031">
    <property type="protein sequence ID" value="PZQ46172.1"/>
    <property type="molecule type" value="Genomic_DNA"/>
</dbReference>